<reference evidence="1 2" key="1">
    <citation type="submission" date="2016-10" db="EMBL/GenBank/DDBJ databases">
        <title>Proteomics and genomics reveal pathogen-plant mechanisms compatible with a hemibiotrophic lifestyle of Diplodia corticola.</title>
        <authorList>
            <person name="Fernandes I."/>
            <person name="De Jonge R."/>
            <person name="Van De Peer Y."/>
            <person name="Devreese B."/>
            <person name="Alves A."/>
            <person name="Esteves A.C."/>
        </authorList>
    </citation>
    <scope>NUCLEOTIDE SEQUENCE [LARGE SCALE GENOMIC DNA]</scope>
    <source>
        <strain evidence="1 2">CBS 112549</strain>
    </source>
</reference>
<dbReference type="Gene3D" id="3.50.50.60">
    <property type="entry name" value="FAD/NAD(P)-binding domain"/>
    <property type="match status" value="1"/>
</dbReference>
<comment type="caution">
    <text evidence="1">The sequence shown here is derived from an EMBL/GenBank/DDBJ whole genome shotgun (WGS) entry which is preliminary data.</text>
</comment>
<dbReference type="EMBL" id="MNUE01000093">
    <property type="protein sequence ID" value="OJD29102.1"/>
    <property type="molecule type" value="Genomic_DNA"/>
</dbReference>
<dbReference type="STRING" id="236234.A0A1J9QJQ4"/>
<sequence length="460" mass="50221">MTVARLLLHKAPTRAPGRACYLAIACRQSTMYYSSSSSQRNCAAVVVGGGPAGITVLGNLLEQQHQLPAQRMLWVDPHFRAGRVNARYREVPSNTAVKLFLAWAEATAPLRHIVEKTPQPNAATALRELPQDTGCELSKAADLCLMLTDGLTRHDNVNSQMGKVTAAVFDKQTKHWTVSLDDGAPVVTPNVVLCTGSSPVSQPLPIFDQLQDLRLRSLHLDTALTPSILAKTFDPEEPATVAVIGASHSAILVLRNLYNLASTSHPNLRVKWFTRNKLRYAEYMDGWILRDNTGLKGEVAQWARDNLEDERFATSPVSRYIQQAWTPSGGEDAVYKQELPACSHVVQAVGYKRDPLPRLSVTDGDGAAPEPLDVIYDNMTGRFVRSVPAGSAATSMSSTASDANAPASGDEKEFVPGLFGAGIAFPERVTDPYGNVEYAVGFFKFMKFAKRVVPEWVTRT</sequence>
<keyword evidence="2" id="KW-1185">Reference proteome</keyword>
<dbReference type="InterPro" id="IPR053275">
    <property type="entry name" value="Agnestin_monoxygenase"/>
</dbReference>
<protein>
    <submittedName>
        <fullName evidence="1">Nad-binding domain</fullName>
    </submittedName>
</protein>
<evidence type="ECO:0000313" key="2">
    <source>
        <dbReference type="Proteomes" id="UP000183809"/>
    </source>
</evidence>
<dbReference type="Proteomes" id="UP000183809">
    <property type="component" value="Unassembled WGS sequence"/>
</dbReference>
<dbReference type="AlphaFoldDB" id="A0A1J9QJQ4"/>
<dbReference type="RefSeq" id="XP_020125362.1">
    <property type="nucleotide sequence ID" value="XM_020279963.1"/>
</dbReference>
<gene>
    <name evidence="1" type="ORF">BKCO1_9300017</name>
</gene>
<dbReference type="SUPFAM" id="SSF51905">
    <property type="entry name" value="FAD/NAD(P)-binding domain"/>
    <property type="match status" value="1"/>
</dbReference>
<evidence type="ECO:0000313" key="1">
    <source>
        <dbReference type="EMBL" id="OJD29102.1"/>
    </source>
</evidence>
<accession>A0A1J9QJQ4</accession>
<dbReference type="PANTHER" id="PTHR38688">
    <property type="entry name" value="PYR_REDOX_2 DOMAIN-CONTAINING PROTEIN"/>
    <property type="match status" value="1"/>
</dbReference>
<dbReference type="OrthoDB" id="432536at2759"/>
<dbReference type="GeneID" id="31020227"/>
<proteinExistence type="predicted"/>
<dbReference type="InterPro" id="IPR036188">
    <property type="entry name" value="FAD/NAD-bd_sf"/>
</dbReference>
<dbReference type="PANTHER" id="PTHR38688:SF1">
    <property type="entry name" value="FAD_NAD(P)-BINDING DOMAIN-CONTAINING PROTEIN"/>
    <property type="match status" value="1"/>
</dbReference>
<name>A0A1J9QJQ4_9PEZI</name>
<organism evidence="1 2">
    <name type="scientific">Diplodia corticola</name>
    <dbReference type="NCBI Taxonomy" id="236234"/>
    <lineage>
        <taxon>Eukaryota</taxon>
        <taxon>Fungi</taxon>
        <taxon>Dikarya</taxon>
        <taxon>Ascomycota</taxon>
        <taxon>Pezizomycotina</taxon>
        <taxon>Dothideomycetes</taxon>
        <taxon>Dothideomycetes incertae sedis</taxon>
        <taxon>Botryosphaeriales</taxon>
        <taxon>Botryosphaeriaceae</taxon>
        <taxon>Diplodia</taxon>
    </lineage>
</organism>